<reference evidence="1" key="1">
    <citation type="submission" date="2020-11" db="EMBL/GenBank/DDBJ databases">
        <authorList>
            <consortium name="DOE Joint Genome Institute"/>
            <person name="Ahrendt S."/>
            <person name="Riley R."/>
            <person name="Andreopoulos W."/>
            <person name="Labutti K."/>
            <person name="Pangilinan J."/>
            <person name="Ruiz-Duenas F.J."/>
            <person name="Barrasa J.M."/>
            <person name="Sanchez-Garcia M."/>
            <person name="Camarero S."/>
            <person name="Miyauchi S."/>
            <person name="Serrano A."/>
            <person name="Linde D."/>
            <person name="Babiker R."/>
            <person name="Drula E."/>
            <person name="Ayuso-Fernandez I."/>
            <person name="Pacheco R."/>
            <person name="Padilla G."/>
            <person name="Ferreira P."/>
            <person name="Barriuso J."/>
            <person name="Kellner H."/>
            <person name="Castanera R."/>
            <person name="Alfaro M."/>
            <person name="Ramirez L."/>
            <person name="Pisabarro A.G."/>
            <person name="Kuo A."/>
            <person name="Tritt A."/>
            <person name="Lipzen A."/>
            <person name="He G."/>
            <person name="Yan M."/>
            <person name="Ng V."/>
            <person name="Cullen D."/>
            <person name="Martin F."/>
            <person name="Rosso M.-N."/>
            <person name="Henrissat B."/>
            <person name="Hibbett D."/>
            <person name="Martinez A.T."/>
            <person name="Grigoriev I.V."/>
        </authorList>
    </citation>
    <scope>NUCLEOTIDE SEQUENCE</scope>
    <source>
        <strain evidence="1">MF-IS2</strain>
    </source>
</reference>
<gene>
    <name evidence="1" type="ORF">P691DRAFT_727645</name>
</gene>
<dbReference type="Gene3D" id="1.20.1280.50">
    <property type="match status" value="1"/>
</dbReference>
<evidence type="ECO:0008006" key="3">
    <source>
        <dbReference type="Google" id="ProtNLM"/>
    </source>
</evidence>
<sequence>MRLSFGAGSSVDSCSHRHSMVQSLSKPRPPTTIHCLPDEILAYIFLFSCHDCDPVAVSRGAVLYITHVCSRWRQLALSLGELWAFLVVSFPITPEELDRTKTWLGRSEPYPLHITVDVRDPDWDFNEESHPVQWFEMQATMGVILPEIERWKEMKIYADNWAPLHAFLYYTRNTSAPLLQDLVLQRCNPYFSAPDQRFAPSRSRDFLPLFGNQDLEELKAVELEGVHVDWASSLPLRGLTRLSFGYHAEDVLPSLDEFRDLLLGCPELDSLAVMGWGPRLSRDSHERKTKLQQFRGTLLLPRLRNLELGVMIPSYTVDFLSLFTIPSLEMLTLDGITRYDPKTLSPPHFGSIFDFLSRQASSSPLSYISTHSLSSLTIMNLNPGEEALRSFLFDIQELRALTIQNCDASALTALIPNNVGTPGKDLARLFVESCDPDVLAKVLWARRSYQSPAITDITFRQNAQSGTGPLLPEMERRFAQLNVKVAPSQQIDHFPWRKFEVDDSEDLVAAILDEGGDT</sequence>
<dbReference type="EMBL" id="MU151125">
    <property type="protein sequence ID" value="KAF9449622.1"/>
    <property type="molecule type" value="Genomic_DNA"/>
</dbReference>
<organism evidence="1 2">
    <name type="scientific">Macrolepiota fuliginosa MF-IS2</name>
    <dbReference type="NCBI Taxonomy" id="1400762"/>
    <lineage>
        <taxon>Eukaryota</taxon>
        <taxon>Fungi</taxon>
        <taxon>Dikarya</taxon>
        <taxon>Basidiomycota</taxon>
        <taxon>Agaricomycotina</taxon>
        <taxon>Agaricomycetes</taxon>
        <taxon>Agaricomycetidae</taxon>
        <taxon>Agaricales</taxon>
        <taxon>Agaricineae</taxon>
        <taxon>Agaricaceae</taxon>
        <taxon>Macrolepiota</taxon>
    </lineage>
</organism>
<accession>A0A9P5XG61</accession>
<name>A0A9P5XG61_9AGAR</name>
<dbReference type="SUPFAM" id="SSF81383">
    <property type="entry name" value="F-box domain"/>
    <property type="match status" value="1"/>
</dbReference>
<evidence type="ECO:0000313" key="2">
    <source>
        <dbReference type="Proteomes" id="UP000807342"/>
    </source>
</evidence>
<comment type="caution">
    <text evidence="1">The sequence shown here is derived from an EMBL/GenBank/DDBJ whole genome shotgun (WGS) entry which is preliminary data.</text>
</comment>
<dbReference type="AlphaFoldDB" id="A0A9P5XG61"/>
<keyword evidence="2" id="KW-1185">Reference proteome</keyword>
<dbReference type="OrthoDB" id="3252356at2759"/>
<proteinExistence type="predicted"/>
<evidence type="ECO:0000313" key="1">
    <source>
        <dbReference type="EMBL" id="KAF9449622.1"/>
    </source>
</evidence>
<protein>
    <recommendedName>
        <fullName evidence="3">F-box domain-containing protein</fullName>
    </recommendedName>
</protein>
<dbReference type="InterPro" id="IPR036047">
    <property type="entry name" value="F-box-like_dom_sf"/>
</dbReference>
<dbReference type="Proteomes" id="UP000807342">
    <property type="component" value="Unassembled WGS sequence"/>
</dbReference>